<gene>
    <name evidence="1" type="ORF">LEP1GSC151_3845</name>
</gene>
<name>M3I117_LEPIR</name>
<reference evidence="1 2" key="1">
    <citation type="submission" date="2013-02" db="EMBL/GenBank/DDBJ databases">
        <authorList>
            <person name="Harkins D.M."/>
            <person name="Durkin A.S."/>
            <person name="Brinkac L.M."/>
            <person name="Haft D.H."/>
            <person name="Selengut J.D."/>
            <person name="Sanka R."/>
            <person name="DePew J."/>
            <person name="Purushe J."/>
            <person name="Tulsiani S.M."/>
            <person name="Graham G.C."/>
            <person name="Burns M.-A."/>
            <person name="Dohnt M.F."/>
            <person name="Smythe L.D."/>
            <person name="McKay D.B."/>
            <person name="Craig S.B."/>
            <person name="Vinetz J.M."/>
            <person name="Sutton G.G."/>
            <person name="Nierman W.C."/>
            <person name="Fouts D.E."/>
        </authorList>
    </citation>
    <scope>NUCLEOTIDE SEQUENCE [LARGE SCALE GENOMIC DNA]</scope>
    <source>
        <strain evidence="1 2">LT2186</strain>
    </source>
</reference>
<protein>
    <submittedName>
        <fullName evidence="1">Uncharacterized protein</fullName>
    </submittedName>
</protein>
<accession>M3I117</accession>
<evidence type="ECO:0000313" key="1">
    <source>
        <dbReference type="EMBL" id="EMG09617.1"/>
    </source>
</evidence>
<comment type="caution">
    <text evidence="1">The sequence shown here is derived from an EMBL/GenBank/DDBJ whole genome shotgun (WGS) entry which is preliminary data.</text>
</comment>
<sequence>MCFSKLIFNLKNQFYRKNKNLEFVLRACPKAVQCGNYYGNLTRLELLESS</sequence>
<dbReference type="BioCyc" id="LINT1001599:G11K9-167-MONOMER"/>
<evidence type="ECO:0000313" key="2">
    <source>
        <dbReference type="Proteomes" id="UP000011776"/>
    </source>
</evidence>
<dbReference type="EMBL" id="AFME02000313">
    <property type="protein sequence ID" value="EMG09617.1"/>
    <property type="molecule type" value="Genomic_DNA"/>
</dbReference>
<dbReference type="Proteomes" id="UP000011776">
    <property type="component" value="Unassembled WGS sequence"/>
</dbReference>
<proteinExistence type="predicted"/>
<dbReference type="AlphaFoldDB" id="M3I117"/>
<organism evidence="1 2">
    <name type="scientific">Leptospira interrogans serovar Grippotyphosa str. LT2186</name>
    <dbReference type="NCBI Taxonomy" id="1001599"/>
    <lineage>
        <taxon>Bacteria</taxon>
        <taxon>Pseudomonadati</taxon>
        <taxon>Spirochaetota</taxon>
        <taxon>Spirochaetia</taxon>
        <taxon>Leptospirales</taxon>
        <taxon>Leptospiraceae</taxon>
        <taxon>Leptospira</taxon>
    </lineage>
</organism>